<evidence type="ECO:0000256" key="5">
    <source>
        <dbReference type="ARBA" id="ARBA00023180"/>
    </source>
</evidence>
<dbReference type="InterPro" id="IPR051940">
    <property type="entry name" value="Chitin_bind-dev_reg"/>
</dbReference>
<sequence length="372" mass="40769">MGAIFKCFVLFFILACSKNAVRSSTIKPRQNVQQFQIAVVLPPGHNLTQGPAPGPANPGFVWVQVPVTPPNQPAIVQPQPPNNQDDLLKKCTQPRGQFPSNFCNKYVNCWDGVAVEQFCPEGLLFSPRGYCDYPENVNCGGRPIEGMPPSSASPGQATTVAPPTLIVTLPTIDPNLRKKCLKPRGQFRSDACNKFVNCWDDVVIEQECPKGLLFSSNGYCDYPNNVNCGGTTNSEIRNDLNSECPLDFGTFRDRHNCDNYFTCIGGKIVANYTCPSGFKFNDNIGVCDYEERVDCSKEPLIFSPKANFLSNVPKDFMNQIDNCKPGSVFALNPQCTAACLCHEGLSEVVQCPAGLAYDSKTDKCLLPHLAKC</sequence>
<dbReference type="GO" id="GO:0040003">
    <property type="term" value="P:chitin-based cuticle development"/>
    <property type="evidence" value="ECO:0000318"/>
    <property type="project" value="GO_Central"/>
</dbReference>
<evidence type="ECO:0000313" key="9">
    <source>
        <dbReference type="Proteomes" id="UP000007266"/>
    </source>
</evidence>
<evidence type="ECO:0000256" key="1">
    <source>
        <dbReference type="ARBA" id="ARBA00022669"/>
    </source>
</evidence>
<dbReference type="Pfam" id="PF01607">
    <property type="entry name" value="CBM_14"/>
    <property type="match status" value="3"/>
</dbReference>
<reference evidence="8 9" key="2">
    <citation type="journal article" date="2010" name="Nucleic Acids Res.">
        <title>BeetleBase in 2010: revisions to provide comprehensive genomic information for Tribolium castaneum.</title>
        <authorList>
            <person name="Kim H.S."/>
            <person name="Murphy T."/>
            <person name="Xia J."/>
            <person name="Caragea D."/>
            <person name="Park Y."/>
            <person name="Beeman R.W."/>
            <person name="Lorenzen M.D."/>
            <person name="Butcher S."/>
            <person name="Manak J.R."/>
            <person name="Brown S.J."/>
        </authorList>
    </citation>
    <scope>GENOME REANNOTATION</scope>
    <source>
        <strain evidence="8 9">Georgia GA2</strain>
    </source>
</reference>
<evidence type="ECO:0000256" key="4">
    <source>
        <dbReference type="ARBA" id="ARBA00023157"/>
    </source>
</evidence>
<feature type="chain" id="PRO_5007300297" evidence="6">
    <location>
        <begin position="24"/>
        <end position="372"/>
    </location>
</feature>
<feature type="domain" description="Chitin-binding type-2" evidence="7">
    <location>
        <begin position="88"/>
        <end position="141"/>
    </location>
</feature>
<keyword evidence="1" id="KW-0147">Chitin-binding</keyword>
<name>A0A139WNF4_TRICA</name>
<evidence type="ECO:0000259" key="7">
    <source>
        <dbReference type="PROSITE" id="PS50940"/>
    </source>
</evidence>
<feature type="domain" description="Chitin-binding type-2" evidence="7">
    <location>
        <begin position="241"/>
        <end position="297"/>
    </location>
</feature>
<feature type="signal peptide" evidence="6">
    <location>
        <begin position="1"/>
        <end position="23"/>
    </location>
</feature>
<keyword evidence="4" id="KW-1015">Disulfide bond</keyword>
<dbReference type="InParanoid" id="A0A139WNF4"/>
<dbReference type="SUPFAM" id="SSF57625">
    <property type="entry name" value="Invertebrate chitin-binding proteins"/>
    <property type="match status" value="4"/>
</dbReference>
<protein>
    <submittedName>
        <fullName evidence="8">Putative chitinase 3-like Protein</fullName>
    </submittedName>
</protein>
<dbReference type="eggNOG" id="ENOG502QUR1">
    <property type="taxonomic scope" value="Eukaryota"/>
</dbReference>
<evidence type="ECO:0000256" key="6">
    <source>
        <dbReference type="SAM" id="SignalP"/>
    </source>
</evidence>
<dbReference type="PROSITE" id="PS50940">
    <property type="entry name" value="CHIT_BIND_II"/>
    <property type="match status" value="4"/>
</dbReference>
<dbReference type="InterPro" id="IPR002557">
    <property type="entry name" value="Chitin-bd_dom"/>
</dbReference>
<gene>
    <name evidence="8" type="primary">AUGUSTUS-3.0.2_32196</name>
    <name evidence="8" type="ORF">TcasGA2_TC032196</name>
</gene>
<feature type="domain" description="Chitin-binding type-2" evidence="7">
    <location>
        <begin position="177"/>
        <end position="230"/>
    </location>
</feature>
<dbReference type="EMBL" id="KQ971312">
    <property type="protein sequence ID" value="KYB29331.1"/>
    <property type="molecule type" value="Genomic_DNA"/>
</dbReference>
<keyword evidence="9" id="KW-1185">Reference proteome</keyword>
<dbReference type="AlphaFoldDB" id="A0A139WNF4"/>
<dbReference type="SMART" id="SM00494">
    <property type="entry name" value="ChtBD2"/>
    <property type="match status" value="4"/>
</dbReference>
<keyword evidence="3" id="KW-0677">Repeat</keyword>
<dbReference type="OMA" id="CHEGLSE"/>
<organism evidence="8 9">
    <name type="scientific">Tribolium castaneum</name>
    <name type="common">Red flour beetle</name>
    <dbReference type="NCBI Taxonomy" id="7070"/>
    <lineage>
        <taxon>Eukaryota</taxon>
        <taxon>Metazoa</taxon>
        <taxon>Ecdysozoa</taxon>
        <taxon>Arthropoda</taxon>
        <taxon>Hexapoda</taxon>
        <taxon>Insecta</taxon>
        <taxon>Pterygota</taxon>
        <taxon>Neoptera</taxon>
        <taxon>Endopterygota</taxon>
        <taxon>Coleoptera</taxon>
        <taxon>Polyphaga</taxon>
        <taxon>Cucujiformia</taxon>
        <taxon>Tenebrionidae</taxon>
        <taxon>Tenebrionidae incertae sedis</taxon>
        <taxon>Tribolium</taxon>
    </lineage>
</organism>
<dbReference type="GO" id="GO:0005214">
    <property type="term" value="F:structural constituent of chitin-based cuticle"/>
    <property type="evidence" value="ECO:0000318"/>
    <property type="project" value="GO_Central"/>
</dbReference>
<accession>A0A139WNF4</accession>
<evidence type="ECO:0000313" key="8">
    <source>
        <dbReference type="EMBL" id="KYB29331.1"/>
    </source>
</evidence>
<dbReference type="STRING" id="7070.A0A139WNF4"/>
<proteinExistence type="predicted"/>
<keyword evidence="2 6" id="KW-0732">Signal</keyword>
<dbReference type="Proteomes" id="UP000007266">
    <property type="component" value="Linkage group 2"/>
</dbReference>
<reference evidence="8 9" key="1">
    <citation type="journal article" date="2008" name="Nature">
        <title>The genome of the model beetle and pest Tribolium castaneum.</title>
        <authorList>
            <consortium name="Tribolium Genome Sequencing Consortium"/>
            <person name="Richards S."/>
            <person name="Gibbs R.A."/>
            <person name="Weinstock G.M."/>
            <person name="Brown S.J."/>
            <person name="Denell R."/>
            <person name="Beeman R.W."/>
            <person name="Gibbs R."/>
            <person name="Beeman R.W."/>
            <person name="Brown S.J."/>
            <person name="Bucher G."/>
            <person name="Friedrich M."/>
            <person name="Grimmelikhuijzen C.J."/>
            <person name="Klingler M."/>
            <person name="Lorenzen M."/>
            <person name="Richards S."/>
            <person name="Roth S."/>
            <person name="Schroder R."/>
            <person name="Tautz D."/>
            <person name="Zdobnov E.M."/>
            <person name="Muzny D."/>
            <person name="Gibbs R.A."/>
            <person name="Weinstock G.M."/>
            <person name="Attaway T."/>
            <person name="Bell S."/>
            <person name="Buhay C.J."/>
            <person name="Chandrabose M.N."/>
            <person name="Chavez D."/>
            <person name="Clerk-Blankenburg K.P."/>
            <person name="Cree A."/>
            <person name="Dao M."/>
            <person name="Davis C."/>
            <person name="Chacko J."/>
            <person name="Dinh H."/>
            <person name="Dugan-Rocha S."/>
            <person name="Fowler G."/>
            <person name="Garner T.T."/>
            <person name="Garnes J."/>
            <person name="Gnirke A."/>
            <person name="Hawes A."/>
            <person name="Hernandez J."/>
            <person name="Hines S."/>
            <person name="Holder M."/>
            <person name="Hume J."/>
            <person name="Jhangiani S.N."/>
            <person name="Joshi V."/>
            <person name="Khan Z.M."/>
            <person name="Jackson L."/>
            <person name="Kovar C."/>
            <person name="Kowis A."/>
            <person name="Lee S."/>
            <person name="Lewis L.R."/>
            <person name="Margolis J."/>
            <person name="Morgan M."/>
            <person name="Nazareth L.V."/>
            <person name="Nguyen N."/>
            <person name="Okwuonu G."/>
            <person name="Parker D."/>
            <person name="Richards S."/>
            <person name="Ruiz S.J."/>
            <person name="Santibanez J."/>
            <person name="Savard J."/>
            <person name="Scherer S.E."/>
            <person name="Schneider B."/>
            <person name="Sodergren E."/>
            <person name="Tautz D."/>
            <person name="Vattahil S."/>
            <person name="Villasana D."/>
            <person name="White C.S."/>
            <person name="Wright R."/>
            <person name="Park Y."/>
            <person name="Beeman R.W."/>
            <person name="Lord J."/>
            <person name="Oppert B."/>
            <person name="Lorenzen M."/>
            <person name="Brown S."/>
            <person name="Wang L."/>
            <person name="Savard J."/>
            <person name="Tautz D."/>
            <person name="Richards S."/>
            <person name="Weinstock G."/>
            <person name="Gibbs R.A."/>
            <person name="Liu Y."/>
            <person name="Worley K."/>
            <person name="Weinstock G."/>
            <person name="Elsik C.G."/>
            <person name="Reese J.T."/>
            <person name="Elhaik E."/>
            <person name="Landan G."/>
            <person name="Graur D."/>
            <person name="Arensburger P."/>
            <person name="Atkinson P."/>
            <person name="Beeman R.W."/>
            <person name="Beidler J."/>
            <person name="Brown S.J."/>
            <person name="Demuth J.P."/>
            <person name="Drury D.W."/>
            <person name="Du Y.Z."/>
            <person name="Fujiwara H."/>
            <person name="Lorenzen M."/>
            <person name="Maselli V."/>
            <person name="Osanai M."/>
            <person name="Park Y."/>
            <person name="Robertson H.M."/>
            <person name="Tu Z."/>
            <person name="Wang J.J."/>
            <person name="Wang S."/>
            <person name="Richards S."/>
            <person name="Song H."/>
            <person name="Zhang L."/>
            <person name="Sodergren E."/>
            <person name="Werner D."/>
            <person name="Stanke M."/>
            <person name="Morgenstern B."/>
            <person name="Solovyev V."/>
            <person name="Kosarev P."/>
            <person name="Brown G."/>
            <person name="Chen H.C."/>
            <person name="Ermolaeva O."/>
            <person name="Hlavina W."/>
            <person name="Kapustin Y."/>
            <person name="Kiryutin B."/>
            <person name="Kitts P."/>
            <person name="Maglott D."/>
            <person name="Pruitt K."/>
            <person name="Sapojnikov V."/>
            <person name="Souvorov A."/>
            <person name="Mackey A.J."/>
            <person name="Waterhouse R.M."/>
            <person name="Wyder S."/>
            <person name="Zdobnov E.M."/>
            <person name="Zdobnov E.M."/>
            <person name="Wyder S."/>
            <person name="Kriventseva E.V."/>
            <person name="Kadowaki T."/>
            <person name="Bork P."/>
            <person name="Aranda M."/>
            <person name="Bao R."/>
            <person name="Beermann A."/>
            <person name="Berns N."/>
            <person name="Bolognesi R."/>
            <person name="Bonneton F."/>
            <person name="Bopp D."/>
            <person name="Brown S.J."/>
            <person name="Bucher G."/>
            <person name="Butts T."/>
            <person name="Chaumot A."/>
            <person name="Denell R.E."/>
            <person name="Ferrier D.E."/>
            <person name="Friedrich M."/>
            <person name="Gordon C.M."/>
            <person name="Jindra M."/>
            <person name="Klingler M."/>
            <person name="Lan Q."/>
            <person name="Lattorff H.M."/>
            <person name="Laudet V."/>
            <person name="von Levetsow C."/>
            <person name="Liu Z."/>
            <person name="Lutz R."/>
            <person name="Lynch J.A."/>
            <person name="da Fonseca R.N."/>
            <person name="Posnien N."/>
            <person name="Reuter R."/>
            <person name="Roth S."/>
            <person name="Savard J."/>
            <person name="Schinko J.B."/>
            <person name="Schmitt C."/>
            <person name="Schoppmeier M."/>
            <person name="Schroder R."/>
            <person name="Shippy T.D."/>
            <person name="Simonnet F."/>
            <person name="Marques-Souza H."/>
            <person name="Tautz D."/>
            <person name="Tomoyasu Y."/>
            <person name="Trauner J."/>
            <person name="Van der Zee M."/>
            <person name="Vervoort M."/>
            <person name="Wittkopp N."/>
            <person name="Wimmer E.A."/>
            <person name="Yang X."/>
            <person name="Jones A.K."/>
            <person name="Sattelle D.B."/>
            <person name="Ebert P.R."/>
            <person name="Nelson D."/>
            <person name="Scott J.G."/>
            <person name="Beeman R.W."/>
            <person name="Muthukrishnan S."/>
            <person name="Kramer K.J."/>
            <person name="Arakane Y."/>
            <person name="Beeman R.W."/>
            <person name="Zhu Q."/>
            <person name="Hogenkamp D."/>
            <person name="Dixit R."/>
            <person name="Oppert B."/>
            <person name="Jiang H."/>
            <person name="Zou Z."/>
            <person name="Marshall J."/>
            <person name="Elpidina E."/>
            <person name="Vinokurov K."/>
            <person name="Oppert C."/>
            <person name="Zou Z."/>
            <person name="Evans J."/>
            <person name="Lu Z."/>
            <person name="Zhao P."/>
            <person name="Sumathipala N."/>
            <person name="Altincicek B."/>
            <person name="Vilcinskas A."/>
            <person name="Williams M."/>
            <person name="Hultmark D."/>
            <person name="Hetru C."/>
            <person name="Jiang H."/>
            <person name="Grimmelikhuijzen C.J."/>
            <person name="Hauser F."/>
            <person name="Cazzamali G."/>
            <person name="Williamson M."/>
            <person name="Park Y."/>
            <person name="Li B."/>
            <person name="Tanaka Y."/>
            <person name="Predel R."/>
            <person name="Neupert S."/>
            <person name="Schachtner J."/>
            <person name="Verleyen P."/>
            <person name="Raible F."/>
            <person name="Bork P."/>
            <person name="Friedrich M."/>
            <person name="Walden K.K."/>
            <person name="Robertson H.M."/>
            <person name="Angeli S."/>
            <person name="Foret S."/>
            <person name="Bucher G."/>
            <person name="Schuetz S."/>
            <person name="Maleszka R."/>
            <person name="Wimmer E.A."/>
            <person name="Beeman R.W."/>
            <person name="Lorenzen M."/>
            <person name="Tomoyasu Y."/>
            <person name="Miller S.C."/>
            <person name="Grossmann D."/>
            <person name="Bucher G."/>
        </authorList>
    </citation>
    <scope>NUCLEOTIDE SEQUENCE [LARGE SCALE GENOMIC DNA]</scope>
    <source>
        <strain evidence="8 9">Georgia GA2</strain>
    </source>
</reference>
<dbReference type="GO" id="GO:0030312">
    <property type="term" value="C:external encapsulating structure"/>
    <property type="evidence" value="ECO:0000318"/>
    <property type="project" value="GO_Central"/>
</dbReference>
<dbReference type="PANTHER" id="PTHR23301:SF98">
    <property type="entry name" value="CHITIN-BINDING TYPE-2 DOMAIN-CONTAINING PROTEIN-RELATED"/>
    <property type="match status" value="1"/>
</dbReference>
<keyword evidence="5" id="KW-0325">Glycoprotein</keyword>
<dbReference type="InterPro" id="IPR036508">
    <property type="entry name" value="Chitin-bd_dom_sf"/>
</dbReference>
<dbReference type="OrthoDB" id="8197172at2759"/>
<dbReference type="GO" id="GO:0008061">
    <property type="term" value="F:chitin binding"/>
    <property type="evidence" value="ECO:0000318"/>
    <property type="project" value="GO_Central"/>
</dbReference>
<feature type="domain" description="Chitin-binding type-2" evidence="7">
    <location>
        <begin position="320"/>
        <end position="372"/>
    </location>
</feature>
<dbReference type="Gene3D" id="2.170.140.10">
    <property type="entry name" value="Chitin binding domain"/>
    <property type="match status" value="4"/>
</dbReference>
<dbReference type="PANTHER" id="PTHR23301">
    <property type="entry name" value="CHITIN BINDING PERITROPHIN-A"/>
    <property type="match status" value="1"/>
</dbReference>
<evidence type="ECO:0000256" key="2">
    <source>
        <dbReference type="ARBA" id="ARBA00022729"/>
    </source>
</evidence>
<dbReference type="GO" id="GO:0005576">
    <property type="term" value="C:extracellular region"/>
    <property type="evidence" value="ECO:0007669"/>
    <property type="project" value="InterPro"/>
</dbReference>
<evidence type="ECO:0000256" key="3">
    <source>
        <dbReference type="ARBA" id="ARBA00022737"/>
    </source>
</evidence>